<dbReference type="InterPro" id="IPR006564">
    <property type="entry name" value="Znf_PMZ"/>
</dbReference>
<dbReference type="PANTHER" id="PTHR47718:SF13">
    <property type="entry name" value="OS09G0290500 PROTEIN"/>
    <property type="match status" value="1"/>
</dbReference>
<dbReference type="GO" id="GO:0008270">
    <property type="term" value="F:zinc ion binding"/>
    <property type="evidence" value="ECO:0007669"/>
    <property type="project" value="UniProtKB-KW"/>
</dbReference>
<evidence type="ECO:0000256" key="4">
    <source>
        <dbReference type="PROSITE-ProRule" id="PRU00325"/>
    </source>
</evidence>
<organism evidence="7 8">
    <name type="scientific">Papaver atlanticum</name>
    <dbReference type="NCBI Taxonomy" id="357466"/>
    <lineage>
        <taxon>Eukaryota</taxon>
        <taxon>Viridiplantae</taxon>
        <taxon>Streptophyta</taxon>
        <taxon>Embryophyta</taxon>
        <taxon>Tracheophyta</taxon>
        <taxon>Spermatophyta</taxon>
        <taxon>Magnoliopsida</taxon>
        <taxon>Ranunculales</taxon>
        <taxon>Papaveraceae</taxon>
        <taxon>Papaveroideae</taxon>
        <taxon>Papaver</taxon>
    </lineage>
</organism>
<protein>
    <recommendedName>
        <fullName evidence="6">SWIM-type domain-containing protein</fullName>
    </recommendedName>
</protein>
<evidence type="ECO:0000256" key="2">
    <source>
        <dbReference type="ARBA" id="ARBA00022771"/>
    </source>
</evidence>
<keyword evidence="3" id="KW-0862">Zinc</keyword>
<name>A0AAD4STC7_9MAGN</name>
<accession>A0AAD4STC7</accession>
<dbReference type="PROSITE" id="PS50966">
    <property type="entry name" value="ZF_SWIM"/>
    <property type="match status" value="1"/>
</dbReference>
<proteinExistence type="predicted"/>
<dbReference type="Pfam" id="PF04434">
    <property type="entry name" value="SWIM"/>
    <property type="match status" value="1"/>
</dbReference>
<evidence type="ECO:0000259" key="6">
    <source>
        <dbReference type="PROSITE" id="PS50966"/>
    </source>
</evidence>
<evidence type="ECO:0000256" key="5">
    <source>
        <dbReference type="SAM" id="MobiDB-lite"/>
    </source>
</evidence>
<feature type="region of interest" description="Disordered" evidence="5">
    <location>
        <begin position="45"/>
        <end position="79"/>
    </location>
</feature>
<dbReference type="InterPro" id="IPR007527">
    <property type="entry name" value="Znf_SWIM"/>
</dbReference>
<dbReference type="EMBL" id="JAJJMB010008592">
    <property type="protein sequence ID" value="KAI3922804.1"/>
    <property type="molecule type" value="Genomic_DNA"/>
</dbReference>
<dbReference type="Proteomes" id="UP001202328">
    <property type="component" value="Unassembled WGS sequence"/>
</dbReference>
<sequence length="337" mass="38035">MQSIYTMEKFKEFQKELTGKIYYEIIDVQNEIQDGTQVIRYDDETSEEYATESSNQENVVDQANGLKDDDEEEEEENSKAKKVMKHVMFKVWFQKDGCKVNCSCRRFEFRGILCTHAICVLLRNNVTSLPAEYILRRWRKDVSLAHTKVTLSSDSWQLTPNQKRYKDMCDYFAELADVACQKDGKCNNIMKCIGEQLKVLTEEGSSAATEMITSEVNNVTEVLNPYVVVSQKVPTQQSVASTVQAETMNLSLPQIHAGGNLANNMNMLDLPCISPYGHVGYVAPLYGALQQWDYGRYTLPYGGFQMHGGPQEVNEVSPYTAFGPPLQGTLGRGFSQG</sequence>
<evidence type="ECO:0000313" key="8">
    <source>
        <dbReference type="Proteomes" id="UP001202328"/>
    </source>
</evidence>
<gene>
    <name evidence="7" type="ORF">MKW98_006935</name>
</gene>
<reference evidence="7" key="1">
    <citation type="submission" date="2022-04" db="EMBL/GenBank/DDBJ databases">
        <title>A functionally conserved STORR gene fusion in Papaver species that diverged 16.8 million years ago.</title>
        <authorList>
            <person name="Catania T."/>
        </authorList>
    </citation>
    <scope>NUCLEOTIDE SEQUENCE</scope>
    <source>
        <strain evidence="7">S-188037</strain>
    </source>
</reference>
<feature type="domain" description="SWIM-type" evidence="6">
    <location>
        <begin position="89"/>
        <end position="125"/>
    </location>
</feature>
<keyword evidence="8" id="KW-1185">Reference proteome</keyword>
<evidence type="ECO:0000256" key="3">
    <source>
        <dbReference type="ARBA" id="ARBA00022833"/>
    </source>
</evidence>
<feature type="compositionally biased region" description="Polar residues" evidence="5">
    <location>
        <begin position="51"/>
        <end position="61"/>
    </location>
</feature>
<comment type="caution">
    <text evidence="7">The sequence shown here is derived from an EMBL/GenBank/DDBJ whole genome shotgun (WGS) entry which is preliminary data.</text>
</comment>
<dbReference type="PANTHER" id="PTHR47718">
    <property type="entry name" value="OS01G0519700 PROTEIN"/>
    <property type="match status" value="1"/>
</dbReference>
<evidence type="ECO:0000313" key="7">
    <source>
        <dbReference type="EMBL" id="KAI3922804.1"/>
    </source>
</evidence>
<keyword evidence="1" id="KW-0479">Metal-binding</keyword>
<dbReference type="AlphaFoldDB" id="A0AAD4STC7"/>
<dbReference type="SMART" id="SM00575">
    <property type="entry name" value="ZnF_PMZ"/>
    <property type="match status" value="1"/>
</dbReference>
<keyword evidence="2 4" id="KW-0863">Zinc-finger</keyword>
<evidence type="ECO:0000256" key="1">
    <source>
        <dbReference type="ARBA" id="ARBA00022723"/>
    </source>
</evidence>